<evidence type="ECO:0008006" key="3">
    <source>
        <dbReference type="Google" id="ProtNLM"/>
    </source>
</evidence>
<feature type="transmembrane region" description="Helical" evidence="1">
    <location>
        <begin position="95"/>
        <end position="117"/>
    </location>
</feature>
<keyword evidence="1" id="KW-0812">Transmembrane</keyword>
<dbReference type="AlphaFoldDB" id="A0A381NMA8"/>
<accession>A0A381NMA8</accession>
<sequence length="167" mass="17784">MAAQVTVLGVFDHGRQAALGARAIVDGDLGKVVAYSPVPDHDLDQALHVTVSPVRLFVLIGGLLGCATGFLFPIYTVLDWPMITGGKPLISIPPFVVIAFELTILFGAISGMVGFLLMARLPRLTGKPAPDERFSNDMTGIKVLCTPKEAAAVRACLERTGAREIRD</sequence>
<keyword evidence="1" id="KW-1133">Transmembrane helix</keyword>
<reference evidence="2" key="1">
    <citation type="submission" date="2018-05" db="EMBL/GenBank/DDBJ databases">
        <authorList>
            <person name="Lanie J.A."/>
            <person name="Ng W.-L."/>
            <person name="Kazmierczak K.M."/>
            <person name="Andrzejewski T.M."/>
            <person name="Davidsen T.M."/>
            <person name="Wayne K.J."/>
            <person name="Tettelin H."/>
            <person name="Glass J.I."/>
            <person name="Rusch D."/>
            <person name="Podicherti R."/>
            <person name="Tsui H.-C.T."/>
            <person name="Winkler M.E."/>
        </authorList>
    </citation>
    <scope>NUCLEOTIDE SEQUENCE</scope>
</reference>
<dbReference type="Pfam" id="PF11821">
    <property type="entry name" value="ActD"/>
    <property type="match status" value="1"/>
</dbReference>
<dbReference type="PANTHER" id="PTHR40394:SF2">
    <property type="entry name" value="QUINOL:CYTOCHROME C OXIDOREDUCTASE MEMBRANE PROTEIN"/>
    <property type="match status" value="1"/>
</dbReference>
<gene>
    <name evidence="2" type="ORF">METZ01_LOCUS8514</name>
</gene>
<evidence type="ECO:0000256" key="1">
    <source>
        <dbReference type="SAM" id="Phobius"/>
    </source>
</evidence>
<dbReference type="PANTHER" id="PTHR40394">
    <property type="entry name" value="LIPOPROTEIN-RELATED"/>
    <property type="match status" value="1"/>
</dbReference>
<dbReference type="InterPro" id="IPR021776">
    <property type="entry name" value="ActD"/>
</dbReference>
<proteinExistence type="predicted"/>
<protein>
    <recommendedName>
        <fullName evidence="3">DUF3341 domain-containing protein</fullName>
    </recommendedName>
</protein>
<keyword evidence="1" id="KW-0472">Membrane</keyword>
<dbReference type="EMBL" id="UINC01000454">
    <property type="protein sequence ID" value="SUZ55660.1"/>
    <property type="molecule type" value="Genomic_DNA"/>
</dbReference>
<feature type="transmembrane region" description="Helical" evidence="1">
    <location>
        <begin position="56"/>
        <end position="75"/>
    </location>
</feature>
<evidence type="ECO:0000313" key="2">
    <source>
        <dbReference type="EMBL" id="SUZ55660.1"/>
    </source>
</evidence>
<organism evidence="2">
    <name type="scientific">marine metagenome</name>
    <dbReference type="NCBI Taxonomy" id="408172"/>
    <lineage>
        <taxon>unclassified sequences</taxon>
        <taxon>metagenomes</taxon>
        <taxon>ecological metagenomes</taxon>
    </lineage>
</organism>
<name>A0A381NMA8_9ZZZZ</name>